<gene>
    <name evidence="1" type="ORF">T459_33458</name>
</gene>
<dbReference type="OMA" id="WRMENME"/>
<organism evidence="1 2">
    <name type="scientific">Capsicum annuum</name>
    <name type="common">Capsicum pepper</name>
    <dbReference type="NCBI Taxonomy" id="4072"/>
    <lineage>
        <taxon>Eukaryota</taxon>
        <taxon>Viridiplantae</taxon>
        <taxon>Streptophyta</taxon>
        <taxon>Embryophyta</taxon>
        <taxon>Tracheophyta</taxon>
        <taxon>Spermatophyta</taxon>
        <taxon>Magnoliopsida</taxon>
        <taxon>eudicotyledons</taxon>
        <taxon>Gunneridae</taxon>
        <taxon>Pentapetalae</taxon>
        <taxon>asterids</taxon>
        <taxon>lamiids</taxon>
        <taxon>Solanales</taxon>
        <taxon>Solanaceae</taxon>
        <taxon>Solanoideae</taxon>
        <taxon>Capsiceae</taxon>
        <taxon>Capsicum</taxon>
    </lineage>
</organism>
<sequence length="153" mass="17875">MRDRPMDQRCYQGRGERFGLVPNGREKLGNLLQGHDQWNQYAGNRRGNLGNRPQGYDQGYQQCNRDQNMGINSIKVSPLTFKDESDPEAYLIWESSYERIFQVNDITDISKSCYAIDHCKGYDNTWWDYAKNFRNALNNGKPPLWDALKGLMR</sequence>
<keyword evidence="2" id="KW-1185">Reference proteome</keyword>
<proteinExistence type="predicted"/>
<evidence type="ECO:0000313" key="2">
    <source>
        <dbReference type="Proteomes" id="UP000222542"/>
    </source>
</evidence>
<reference evidence="1 2" key="1">
    <citation type="journal article" date="2014" name="Nat. Genet.">
        <title>Genome sequence of the hot pepper provides insights into the evolution of pungency in Capsicum species.</title>
        <authorList>
            <person name="Kim S."/>
            <person name="Park M."/>
            <person name="Yeom S.I."/>
            <person name="Kim Y.M."/>
            <person name="Lee J.M."/>
            <person name="Lee H.A."/>
            <person name="Seo E."/>
            <person name="Choi J."/>
            <person name="Cheong K."/>
            <person name="Kim K.T."/>
            <person name="Jung K."/>
            <person name="Lee G.W."/>
            <person name="Oh S.K."/>
            <person name="Bae C."/>
            <person name="Kim S.B."/>
            <person name="Lee H.Y."/>
            <person name="Kim S.Y."/>
            <person name="Kim M.S."/>
            <person name="Kang B.C."/>
            <person name="Jo Y.D."/>
            <person name="Yang H.B."/>
            <person name="Jeong H.J."/>
            <person name="Kang W.H."/>
            <person name="Kwon J.K."/>
            <person name="Shin C."/>
            <person name="Lim J.Y."/>
            <person name="Park J.H."/>
            <person name="Huh J.H."/>
            <person name="Kim J.S."/>
            <person name="Kim B.D."/>
            <person name="Cohen O."/>
            <person name="Paran I."/>
            <person name="Suh M.C."/>
            <person name="Lee S.B."/>
            <person name="Kim Y.K."/>
            <person name="Shin Y."/>
            <person name="Noh S.J."/>
            <person name="Park J."/>
            <person name="Seo Y.S."/>
            <person name="Kwon S.Y."/>
            <person name="Kim H.A."/>
            <person name="Park J.M."/>
            <person name="Kim H.J."/>
            <person name="Choi S.B."/>
            <person name="Bosland P.W."/>
            <person name="Reeves G."/>
            <person name="Jo S.H."/>
            <person name="Lee B.W."/>
            <person name="Cho H.T."/>
            <person name="Choi H.S."/>
            <person name="Lee M.S."/>
            <person name="Yu Y."/>
            <person name="Do Choi Y."/>
            <person name="Park B.S."/>
            <person name="van Deynze A."/>
            <person name="Ashrafi H."/>
            <person name="Hill T."/>
            <person name="Kim W.T."/>
            <person name="Pai H.S."/>
            <person name="Ahn H.K."/>
            <person name="Yeam I."/>
            <person name="Giovannoni J.J."/>
            <person name="Rose J.K."/>
            <person name="Sorensen I."/>
            <person name="Lee S.J."/>
            <person name="Kim R.W."/>
            <person name="Choi I.Y."/>
            <person name="Choi B.S."/>
            <person name="Lim J.S."/>
            <person name="Lee Y.H."/>
            <person name="Choi D."/>
        </authorList>
    </citation>
    <scope>NUCLEOTIDE SEQUENCE [LARGE SCALE GENOMIC DNA]</scope>
    <source>
        <strain evidence="2">cv. CM334</strain>
    </source>
</reference>
<dbReference type="Proteomes" id="UP000222542">
    <property type="component" value="Unassembled WGS sequence"/>
</dbReference>
<accession>A0A2G2XYX1</accession>
<name>A0A2G2XYX1_CAPAN</name>
<reference evidence="1 2" key="2">
    <citation type="journal article" date="2017" name="Genome Biol.">
        <title>New reference genome sequences of hot pepper reveal the massive evolution of plant disease-resistance genes by retroduplication.</title>
        <authorList>
            <person name="Kim S."/>
            <person name="Park J."/>
            <person name="Yeom S.I."/>
            <person name="Kim Y.M."/>
            <person name="Seo E."/>
            <person name="Kim K.T."/>
            <person name="Kim M.S."/>
            <person name="Lee J.M."/>
            <person name="Cheong K."/>
            <person name="Shin H.S."/>
            <person name="Kim S.B."/>
            <person name="Han K."/>
            <person name="Lee J."/>
            <person name="Park M."/>
            <person name="Lee H.A."/>
            <person name="Lee H.Y."/>
            <person name="Lee Y."/>
            <person name="Oh S."/>
            <person name="Lee J.H."/>
            <person name="Choi E."/>
            <person name="Choi E."/>
            <person name="Lee S.E."/>
            <person name="Jeon J."/>
            <person name="Kim H."/>
            <person name="Choi G."/>
            <person name="Song H."/>
            <person name="Lee J."/>
            <person name="Lee S.C."/>
            <person name="Kwon J.K."/>
            <person name="Lee H.Y."/>
            <person name="Koo N."/>
            <person name="Hong Y."/>
            <person name="Kim R.W."/>
            <person name="Kang W.H."/>
            <person name="Huh J.H."/>
            <person name="Kang B.C."/>
            <person name="Yang T.J."/>
            <person name="Lee Y.H."/>
            <person name="Bennetzen J.L."/>
            <person name="Choi D."/>
        </authorList>
    </citation>
    <scope>NUCLEOTIDE SEQUENCE [LARGE SCALE GENOMIC DNA]</scope>
    <source>
        <strain evidence="2">cv. CM334</strain>
    </source>
</reference>
<dbReference type="EMBL" id="AYRZ02000064">
    <property type="protein sequence ID" value="PHT62694.1"/>
    <property type="molecule type" value="Genomic_DNA"/>
</dbReference>
<dbReference type="AlphaFoldDB" id="A0A2G2XYX1"/>
<comment type="caution">
    <text evidence="1">The sequence shown here is derived from an EMBL/GenBank/DDBJ whole genome shotgun (WGS) entry which is preliminary data.</text>
</comment>
<evidence type="ECO:0000313" key="1">
    <source>
        <dbReference type="EMBL" id="PHT62694.1"/>
    </source>
</evidence>
<evidence type="ECO:0008006" key="3">
    <source>
        <dbReference type="Google" id="ProtNLM"/>
    </source>
</evidence>
<dbReference type="Gramene" id="PHT62694">
    <property type="protein sequence ID" value="PHT62694"/>
    <property type="gene ID" value="T459_33458"/>
</dbReference>
<protein>
    <recommendedName>
        <fullName evidence="3">Retrotransposon gag domain-containing protein</fullName>
    </recommendedName>
</protein>